<evidence type="ECO:0000256" key="12">
    <source>
        <dbReference type="ARBA" id="ARBA00023204"/>
    </source>
</evidence>
<dbReference type="Pfam" id="PF23593">
    <property type="entry name" value="HEAT_ATR"/>
    <property type="match status" value="1"/>
</dbReference>
<dbReference type="Gene3D" id="1.25.10.10">
    <property type="entry name" value="Leucine-rich Repeat Variant"/>
    <property type="match status" value="1"/>
</dbReference>
<evidence type="ECO:0000256" key="14">
    <source>
        <dbReference type="ARBA" id="ARBA00023254"/>
    </source>
</evidence>
<organism evidence="23 24">
    <name type="scientific">Ceriporiopsis subvermispora (strain B)</name>
    <name type="common">White-rot fungus</name>
    <name type="synonym">Gelatoporia subvermispora</name>
    <dbReference type="NCBI Taxonomy" id="914234"/>
    <lineage>
        <taxon>Eukaryota</taxon>
        <taxon>Fungi</taxon>
        <taxon>Dikarya</taxon>
        <taxon>Basidiomycota</taxon>
        <taxon>Agaricomycotina</taxon>
        <taxon>Agaricomycetes</taxon>
        <taxon>Polyporales</taxon>
        <taxon>Gelatoporiaceae</taxon>
        <taxon>Gelatoporia</taxon>
    </lineage>
</organism>
<dbReference type="Proteomes" id="UP000016930">
    <property type="component" value="Unassembled WGS sequence"/>
</dbReference>
<keyword evidence="7" id="KW-0547">Nucleotide-binding</keyword>
<dbReference type="Pfam" id="PF00454">
    <property type="entry name" value="PI3_PI4_kinase"/>
    <property type="match status" value="1"/>
</dbReference>
<feature type="domain" description="FATC" evidence="22">
    <location>
        <begin position="1987"/>
        <end position="2019"/>
    </location>
</feature>
<dbReference type="Gene3D" id="1.10.1070.11">
    <property type="entry name" value="Phosphatidylinositol 3-/4-kinase, catalytic domain"/>
    <property type="match status" value="1"/>
</dbReference>
<evidence type="ECO:0000256" key="10">
    <source>
        <dbReference type="ARBA" id="ARBA00022840"/>
    </source>
</evidence>
<evidence type="ECO:0000256" key="3">
    <source>
        <dbReference type="ARBA" id="ARBA00012513"/>
    </source>
</evidence>
<dbReference type="InterPro" id="IPR003151">
    <property type="entry name" value="PIK-rel_kinase_FAT"/>
</dbReference>
<dbReference type="HOGENOM" id="CLU_000178_2_5_1"/>
<dbReference type="InterPro" id="IPR016024">
    <property type="entry name" value="ARM-type_fold"/>
</dbReference>
<evidence type="ECO:0000256" key="17">
    <source>
        <dbReference type="ARBA" id="ARBA00033001"/>
    </source>
</evidence>
<dbReference type="STRING" id="914234.M2PUS5"/>
<dbReference type="Pfam" id="PF02259">
    <property type="entry name" value="FAT"/>
    <property type="match status" value="1"/>
</dbReference>
<gene>
    <name evidence="23" type="ORF">CERSUDRAFT_44292</name>
</gene>
<dbReference type="Gene3D" id="3.30.1010.10">
    <property type="entry name" value="Phosphatidylinositol 3-kinase Catalytic Subunit, Chain A, domain 4"/>
    <property type="match status" value="1"/>
</dbReference>
<evidence type="ECO:0000256" key="11">
    <source>
        <dbReference type="ARBA" id="ARBA00022853"/>
    </source>
</evidence>
<dbReference type="SMART" id="SM00146">
    <property type="entry name" value="PI3Kc"/>
    <property type="match status" value="1"/>
</dbReference>
<dbReference type="PROSITE" id="PS51189">
    <property type="entry name" value="FAT"/>
    <property type="match status" value="1"/>
</dbReference>
<dbReference type="InterPro" id="IPR058681">
    <property type="entry name" value="HEAT_MEC1_N"/>
</dbReference>
<dbReference type="PANTHER" id="PTHR11139:SF125">
    <property type="entry name" value="SERINE_THREONINE-PROTEIN KINASE MEC1"/>
    <property type="match status" value="1"/>
</dbReference>
<evidence type="ECO:0000256" key="5">
    <source>
        <dbReference type="ARBA" id="ARBA00022527"/>
    </source>
</evidence>
<dbReference type="InterPro" id="IPR050517">
    <property type="entry name" value="DDR_Repair_Kinase"/>
</dbReference>
<evidence type="ECO:0000256" key="19">
    <source>
        <dbReference type="ARBA" id="ARBA00048679"/>
    </source>
</evidence>
<dbReference type="PROSITE" id="PS00916">
    <property type="entry name" value="PI3_4_KINASE_2"/>
    <property type="match status" value="1"/>
</dbReference>
<dbReference type="GO" id="GO:0005634">
    <property type="term" value="C:nucleus"/>
    <property type="evidence" value="ECO:0007669"/>
    <property type="project" value="UniProtKB-SubCell"/>
</dbReference>
<evidence type="ECO:0000259" key="22">
    <source>
        <dbReference type="PROSITE" id="PS51190"/>
    </source>
</evidence>
<dbReference type="InterPro" id="IPR012993">
    <property type="entry name" value="UME"/>
</dbReference>
<dbReference type="SMART" id="SM01343">
    <property type="entry name" value="FATC"/>
    <property type="match status" value="1"/>
</dbReference>
<keyword evidence="13" id="KW-0539">Nucleus</keyword>
<dbReference type="InterPro" id="IPR057564">
    <property type="entry name" value="HEAT_ATR"/>
</dbReference>
<keyword evidence="9" id="KW-0418">Kinase</keyword>
<comment type="catalytic activity">
    <reaction evidence="18">
        <text>L-threonyl-[protein] + ATP = O-phospho-L-threonyl-[protein] + ADP + H(+)</text>
        <dbReference type="Rhea" id="RHEA:46608"/>
        <dbReference type="Rhea" id="RHEA-COMP:11060"/>
        <dbReference type="Rhea" id="RHEA-COMP:11605"/>
        <dbReference type="ChEBI" id="CHEBI:15378"/>
        <dbReference type="ChEBI" id="CHEBI:30013"/>
        <dbReference type="ChEBI" id="CHEBI:30616"/>
        <dbReference type="ChEBI" id="CHEBI:61977"/>
        <dbReference type="ChEBI" id="CHEBI:456216"/>
        <dbReference type="EC" id="2.7.11.1"/>
    </reaction>
</comment>
<dbReference type="GO" id="GO:0006281">
    <property type="term" value="P:DNA repair"/>
    <property type="evidence" value="ECO:0007669"/>
    <property type="project" value="UniProtKB-KW"/>
</dbReference>
<dbReference type="PROSITE" id="PS50290">
    <property type="entry name" value="PI3_4_KINASE_3"/>
    <property type="match status" value="1"/>
</dbReference>
<protein>
    <recommendedName>
        <fullName evidence="4">Serine/threonine-protein kinase MEC1</fullName>
        <ecNumber evidence="3">2.7.11.1</ecNumber>
    </recommendedName>
    <alternativeName>
        <fullName evidence="17">ATR homolog</fullName>
    </alternativeName>
    <alternativeName>
        <fullName evidence="16">DNA-damage checkpoint kinase MEC1</fullName>
    </alternativeName>
    <alternativeName>
        <fullName evidence="15">Mitosis entry checkpoint protein 1</fullName>
    </alternativeName>
</protein>
<keyword evidence="6" id="KW-0808">Transferase</keyword>
<dbReference type="EC" id="2.7.11.1" evidence="3"/>
<feature type="domain" description="PI3K/PI4K catalytic" evidence="20">
    <location>
        <begin position="1661"/>
        <end position="1978"/>
    </location>
</feature>
<keyword evidence="11" id="KW-0156">Chromatin regulator</keyword>
<evidence type="ECO:0000256" key="15">
    <source>
        <dbReference type="ARBA" id="ARBA00029679"/>
    </source>
</evidence>
<dbReference type="PROSITE" id="PS51190">
    <property type="entry name" value="FATC"/>
    <property type="match status" value="1"/>
</dbReference>
<dbReference type="InterPro" id="IPR011989">
    <property type="entry name" value="ARM-like"/>
</dbReference>
<evidence type="ECO:0000313" key="23">
    <source>
        <dbReference type="EMBL" id="EMD40504.1"/>
    </source>
</evidence>
<feature type="domain" description="FAT" evidence="21">
    <location>
        <begin position="992"/>
        <end position="1556"/>
    </location>
</feature>
<evidence type="ECO:0000259" key="20">
    <source>
        <dbReference type="PROSITE" id="PS50290"/>
    </source>
</evidence>
<keyword evidence="8" id="KW-0227">DNA damage</keyword>
<sequence>MDRISDQGGTPFASLLEALTRHDHVVSAAPNTAAALNSDDTRPSWRSIARTKVQNIIQPDDIPWMDDDGTLSNTQYMARALAQIETRFQRPLYNPDPKARSALAEDFSAMLCGMAHPDSLRCKPCSLPAGVPTIPAYMAIFNNVLDNSDQVTAPVRKAMFKALTRLIQHTSGFGGGMLTRFADHVSGGLKDLDRNVRLGAGHSLVELIRFHQSLGGGAWRRTEQLFTTLYRLLDAPDNRIRETTLITVGRVALVAQGEILGQSLCCLISQLGNSSPIVRGLVSIQLRNTALAQKKTPYNFVSPFMDQIAPFVVTRLSTHPTLILEFCRFLSVSPLDFVSITLNRTLPQVFASCDSRILQAISHETEEKSSSLFLKHAPEILAHAFRLQAPGQTHKVLMFIIGVLQEAAGDSTIDVATVVGSCIVPLLAELVVSLGHDDPEEVNTAMQALMKVERTVSAKPNRRVAPPQNIGAFLRSYMLGVITHINDMLQDVQGKRPIEAKKRIIKSLGPFMTEVGPGVSHVAPQIMATLQTMLPIQELVDATLESWFTFLTTLERRDIGPHVGPTSAAFVAFWSTFSLNGRDICRRAMEYIICDKGEELGSHLDEVVDLGSIPLLKDANQKLAMLRSAWSPRDKLQKILERSLSESTTVAIQSLIELKHFILDDQEAFVRDLTTGDVFDPLIGRMMYALFSAACRDGDGNEKLRLLAYECIGAIGALDPDRFTLGMTDSRIVVMNNFADENECMIFAIHLIRDVLVGAFRSTSDIKYQSHLAYAIQELLRFCKFTPALVTPGPSNSVSLKVRNRWNTLPKYVLESVTPLLESRFRLEVRVPAQVQLPIYPIKTTYREWIQSWTSYLITRVSAERARCIFDVFQSVVRNKDVGVAHHLLPHLVLSILLSGQEDDAHNIRSELLVVLEDQVRRDTESTDDKRILSAQTVFMLLDHLNQWARAVRQEMNKKKSESKRSRTNHVSEAEEQLLRIDSVLSSIDQGLMAQAALQCKAYARSLMNFEQQVVMLKENDSSSSQLQGHYERLHEIYAHLDEPDGMEGISTLILSPSLEHQIREHESTGRWTSAQSCWEVRLQQSPDKLEFHLGLLRCLRNLGHYDTLRTHVKGVLTRNPEWEPQLVGYQVESESMVGNWEEVATLVEKTNMQTSAILLAQVLLALRTGDASAISESLAAARKTLGGPVVASGAKGYRRSYDSVLDLHLLHELEIIEKTASFCSGLGHSPERGEIYQRLSHRLDARLDSTFPAFRTREPILSMRRTAFALSRAGDDNFRLAIGQSWLASAKIARKAGYWQTAYSAVLQGRQSNAPFSFMESAKLIKASGEHLRALQDLDNSMKMSGIFDEQPNEQPRDAADSSRDAIDDILKAKVSLPHRAHLLRARWMNESDRFEATVVLRAFQCPVEIQQKWENGYYHLGKFQDDCFKALSSKDKLGRGMKMNLQTVRCFIKAIKHGTKYIYQTVPRLLTIWLDIGENPTLASTDMYRRINQEVARALKSVPVYKWYIAFPQIVSRVGHTNNEVYDLLSQLVSMVISEYPRQALWLFVSVVKSTKAQRSQRGKLILDKLRAHNVNEVSTLIGYSLRMTEELLGLCDHPIRDEKKMLAMSKDFPGLYRLAPSLLMIPLQESLTASLPPSSSSGAIHPPFPLDAPTFLRFHDEVEVMRSLAKPRKITITGSDGQTYMFLGKPKDDLRKDARLMEFNGIINKLLKSNSDSRRRQLHIRTYGVVTLNEECGFIQWVPNTTPVRPILLSGYERRKAKHWSPEMSSLFAKIKEVADKDAAHIFVNQVLPSFPPIFHEWFTETFPEPSAWLSSRLSYSRTAAVMSMIGFILGLGDRHCENILLDINTGDVVHVDFNCLFEKASQFRGKTLETPERVPFRLTQNIVDGLGVTGVEGVFRIACEVTLQLLRDNKDILMSVLDAFVHDPLVEWEDEKRKLEREAQRRNVVRSSVDLRELAKHALQPIEKKLNGIYTTSRERPEKETSTSNLVQMLIQEATSSANLAKMYPGWAPWH</sequence>
<dbReference type="Pfam" id="PF08064">
    <property type="entry name" value="UME"/>
    <property type="match status" value="1"/>
</dbReference>
<evidence type="ECO:0000256" key="18">
    <source>
        <dbReference type="ARBA" id="ARBA00047899"/>
    </source>
</evidence>
<dbReference type="InterPro" id="IPR056802">
    <property type="entry name" value="ATR-like_M-HEAT"/>
</dbReference>
<dbReference type="GO" id="GO:0004674">
    <property type="term" value="F:protein serine/threonine kinase activity"/>
    <property type="evidence" value="ECO:0007669"/>
    <property type="project" value="UniProtKB-KW"/>
</dbReference>
<dbReference type="GO" id="GO:0005694">
    <property type="term" value="C:chromosome"/>
    <property type="evidence" value="ECO:0007669"/>
    <property type="project" value="TreeGrafter"/>
</dbReference>
<dbReference type="InterPro" id="IPR018936">
    <property type="entry name" value="PI3/4_kinase_CS"/>
</dbReference>
<dbReference type="Pfam" id="PF02260">
    <property type="entry name" value="FATC"/>
    <property type="match status" value="1"/>
</dbReference>
<evidence type="ECO:0000256" key="6">
    <source>
        <dbReference type="ARBA" id="ARBA00022679"/>
    </source>
</evidence>
<evidence type="ECO:0000259" key="21">
    <source>
        <dbReference type="PROSITE" id="PS51189"/>
    </source>
</evidence>
<dbReference type="OrthoDB" id="381190at2759"/>
<dbReference type="SUPFAM" id="SSF56112">
    <property type="entry name" value="Protein kinase-like (PK-like)"/>
    <property type="match status" value="1"/>
</dbReference>
<comment type="similarity">
    <text evidence="2">Belongs to the PI3/PI4-kinase family. ATM subfamily.</text>
</comment>
<evidence type="ECO:0000256" key="9">
    <source>
        <dbReference type="ARBA" id="ARBA00022777"/>
    </source>
</evidence>
<evidence type="ECO:0000256" key="8">
    <source>
        <dbReference type="ARBA" id="ARBA00022763"/>
    </source>
</evidence>
<dbReference type="CDD" id="cd00892">
    <property type="entry name" value="PIKKc_ATR"/>
    <property type="match status" value="1"/>
</dbReference>
<keyword evidence="12" id="KW-0234">DNA repair</keyword>
<dbReference type="SUPFAM" id="SSF48371">
    <property type="entry name" value="ARM repeat"/>
    <property type="match status" value="1"/>
</dbReference>
<keyword evidence="10" id="KW-0067">ATP-binding</keyword>
<evidence type="ECO:0000256" key="7">
    <source>
        <dbReference type="ARBA" id="ARBA00022741"/>
    </source>
</evidence>
<accession>M2PUS5</accession>
<keyword evidence="24" id="KW-1185">Reference proteome</keyword>
<evidence type="ECO:0000313" key="24">
    <source>
        <dbReference type="Proteomes" id="UP000016930"/>
    </source>
</evidence>
<keyword evidence="14" id="KW-0469">Meiosis</keyword>
<dbReference type="Pfam" id="PF25030">
    <property type="entry name" value="M-HEAT_ATR"/>
    <property type="match status" value="1"/>
</dbReference>
<evidence type="ECO:0000256" key="16">
    <source>
        <dbReference type="ARBA" id="ARBA00030459"/>
    </source>
</evidence>
<comment type="catalytic activity">
    <reaction evidence="19">
        <text>L-seryl-[protein] + ATP = O-phospho-L-seryl-[protein] + ADP + H(+)</text>
        <dbReference type="Rhea" id="RHEA:17989"/>
        <dbReference type="Rhea" id="RHEA-COMP:9863"/>
        <dbReference type="Rhea" id="RHEA-COMP:11604"/>
        <dbReference type="ChEBI" id="CHEBI:15378"/>
        <dbReference type="ChEBI" id="CHEBI:29999"/>
        <dbReference type="ChEBI" id="CHEBI:30616"/>
        <dbReference type="ChEBI" id="CHEBI:83421"/>
        <dbReference type="ChEBI" id="CHEBI:456216"/>
        <dbReference type="EC" id="2.7.11.1"/>
    </reaction>
</comment>
<evidence type="ECO:0000256" key="2">
    <source>
        <dbReference type="ARBA" id="ARBA00010769"/>
    </source>
</evidence>
<dbReference type="InterPro" id="IPR000403">
    <property type="entry name" value="PI3/4_kinase_cat_dom"/>
</dbReference>
<evidence type="ECO:0000256" key="13">
    <source>
        <dbReference type="ARBA" id="ARBA00023242"/>
    </source>
</evidence>
<dbReference type="GO" id="GO:0000077">
    <property type="term" value="P:DNA damage checkpoint signaling"/>
    <property type="evidence" value="ECO:0007669"/>
    <property type="project" value="TreeGrafter"/>
</dbReference>
<dbReference type="GO" id="GO:0000723">
    <property type="term" value="P:telomere maintenance"/>
    <property type="evidence" value="ECO:0007669"/>
    <property type="project" value="TreeGrafter"/>
</dbReference>
<keyword evidence="5" id="KW-0723">Serine/threonine-protein kinase</keyword>
<dbReference type="Pfam" id="PF25385">
    <property type="entry name" value="HEAT_MEC1_N"/>
    <property type="match status" value="1"/>
</dbReference>
<dbReference type="InterPro" id="IPR014009">
    <property type="entry name" value="PIK_FAT"/>
</dbReference>
<evidence type="ECO:0000256" key="1">
    <source>
        <dbReference type="ARBA" id="ARBA00004123"/>
    </source>
</evidence>
<dbReference type="InterPro" id="IPR003152">
    <property type="entry name" value="FATC_dom"/>
</dbReference>
<reference evidence="23 24" key="1">
    <citation type="journal article" date="2012" name="Proc. Natl. Acad. Sci. U.S.A.">
        <title>Comparative genomics of Ceriporiopsis subvermispora and Phanerochaete chrysosporium provide insight into selective ligninolysis.</title>
        <authorList>
            <person name="Fernandez-Fueyo E."/>
            <person name="Ruiz-Duenas F.J."/>
            <person name="Ferreira P."/>
            <person name="Floudas D."/>
            <person name="Hibbett D.S."/>
            <person name="Canessa P."/>
            <person name="Larrondo L.F."/>
            <person name="James T.Y."/>
            <person name="Seelenfreund D."/>
            <person name="Lobos S."/>
            <person name="Polanco R."/>
            <person name="Tello M."/>
            <person name="Honda Y."/>
            <person name="Watanabe T."/>
            <person name="Watanabe T."/>
            <person name="Ryu J.S."/>
            <person name="Kubicek C.P."/>
            <person name="Schmoll M."/>
            <person name="Gaskell J."/>
            <person name="Hammel K.E."/>
            <person name="St John F.J."/>
            <person name="Vanden Wymelenberg A."/>
            <person name="Sabat G."/>
            <person name="Splinter BonDurant S."/>
            <person name="Syed K."/>
            <person name="Yadav J.S."/>
            <person name="Doddapaneni H."/>
            <person name="Subramanian V."/>
            <person name="Lavin J.L."/>
            <person name="Oguiza J.A."/>
            <person name="Perez G."/>
            <person name="Pisabarro A.G."/>
            <person name="Ramirez L."/>
            <person name="Santoyo F."/>
            <person name="Master E."/>
            <person name="Coutinho P.M."/>
            <person name="Henrissat B."/>
            <person name="Lombard V."/>
            <person name="Magnuson J.K."/>
            <person name="Kuees U."/>
            <person name="Hori C."/>
            <person name="Igarashi K."/>
            <person name="Samejima M."/>
            <person name="Held B.W."/>
            <person name="Barry K.W."/>
            <person name="LaButti K.M."/>
            <person name="Lapidus A."/>
            <person name="Lindquist E.A."/>
            <person name="Lucas S.M."/>
            <person name="Riley R."/>
            <person name="Salamov A.A."/>
            <person name="Hoffmeister D."/>
            <person name="Schwenk D."/>
            <person name="Hadar Y."/>
            <person name="Yarden O."/>
            <person name="de Vries R.P."/>
            <person name="Wiebenga A."/>
            <person name="Stenlid J."/>
            <person name="Eastwood D."/>
            <person name="Grigoriev I.V."/>
            <person name="Berka R.M."/>
            <person name="Blanchette R.A."/>
            <person name="Kersten P."/>
            <person name="Martinez A.T."/>
            <person name="Vicuna R."/>
            <person name="Cullen D."/>
        </authorList>
    </citation>
    <scope>NUCLEOTIDE SEQUENCE [LARGE SCALE GENOMIC DNA]</scope>
    <source>
        <strain evidence="23 24">B</strain>
    </source>
</reference>
<dbReference type="EMBL" id="KB445792">
    <property type="protein sequence ID" value="EMD40504.1"/>
    <property type="molecule type" value="Genomic_DNA"/>
</dbReference>
<comment type="subcellular location">
    <subcellularLocation>
        <location evidence="1">Nucleus</location>
    </subcellularLocation>
</comment>
<dbReference type="InterPro" id="IPR011009">
    <property type="entry name" value="Kinase-like_dom_sf"/>
</dbReference>
<evidence type="ECO:0000256" key="4">
    <source>
        <dbReference type="ARBA" id="ARBA00021345"/>
    </source>
</evidence>
<dbReference type="GO" id="GO:0005524">
    <property type="term" value="F:ATP binding"/>
    <property type="evidence" value="ECO:0007669"/>
    <property type="project" value="UniProtKB-KW"/>
</dbReference>
<proteinExistence type="inferred from homology"/>
<dbReference type="PANTHER" id="PTHR11139">
    <property type="entry name" value="ATAXIA TELANGIECTASIA MUTATED ATM -RELATED"/>
    <property type="match status" value="1"/>
</dbReference>
<name>M2PUS5_CERS8</name>
<dbReference type="SMART" id="SM00802">
    <property type="entry name" value="UME"/>
    <property type="match status" value="1"/>
</dbReference>
<dbReference type="InterPro" id="IPR036940">
    <property type="entry name" value="PI3/4_kinase_cat_sf"/>
</dbReference>